<feature type="signal peptide" evidence="1">
    <location>
        <begin position="1"/>
        <end position="17"/>
    </location>
</feature>
<evidence type="ECO:0000313" key="2">
    <source>
        <dbReference type="EMBL" id="CAA9308312.1"/>
    </source>
</evidence>
<keyword evidence="1" id="KW-0732">Signal</keyword>
<gene>
    <name evidence="2" type="ORF">AVDCRST_MAG40-818</name>
</gene>
<dbReference type="AlphaFoldDB" id="A0A6J4KJZ6"/>
<accession>A0A6J4KJZ6</accession>
<reference evidence="2" key="1">
    <citation type="submission" date="2020-02" db="EMBL/GenBank/DDBJ databases">
        <authorList>
            <person name="Meier V. D."/>
        </authorList>
    </citation>
    <scope>NUCLEOTIDE SEQUENCE</scope>
    <source>
        <strain evidence="2">AVDCRST_MAG40</strain>
    </source>
</reference>
<evidence type="ECO:0000256" key="1">
    <source>
        <dbReference type="SAM" id="SignalP"/>
    </source>
</evidence>
<proteinExistence type="predicted"/>
<dbReference type="SUPFAM" id="SSF49464">
    <property type="entry name" value="Carboxypeptidase regulatory domain-like"/>
    <property type="match status" value="1"/>
</dbReference>
<dbReference type="Gene3D" id="2.60.40.1120">
    <property type="entry name" value="Carboxypeptidase-like, regulatory domain"/>
    <property type="match status" value="1"/>
</dbReference>
<evidence type="ECO:0008006" key="3">
    <source>
        <dbReference type="Google" id="ProtNLM"/>
    </source>
</evidence>
<name>A0A6J4KJZ6_9BACT</name>
<feature type="chain" id="PRO_5026997988" description="TonB-dependent receptor plug domain-containing protein" evidence="1">
    <location>
        <begin position="18"/>
        <end position="252"/>
    </location>
</feature>
<organism evidence="2">
    <name type="scientific">uncultured Gemmatimonadaceae bacterium</name>
    <dbReference type="NCBI Taxonomy" id="246130"/>
    <lineage>
        <taxon>Bacteria</taxon>
        <taxon>Pseudomonadati</taxon>
        <taxon>Gemmatimonadota</taxon>
        <taxon>Gemmatimonadia</taxon>
        <taxon>Gemmatimonadales</taxon>
        <taxon>Gemmatimonadaceae</taxon>
        <taxon>environmental samples</taxon>
    </lineage>
</organism>
<dbReference type="Pfam" id="PF13620">
    <property type="entry name" value="CarboxypepD_reg"/>
    <property type="match status" value="1"/>
</dbReference>
<sequence>MTPLVRALARLTFAAGAAVGAARSLPAQQAGERGAVWGTVADQFGQPVTNAEVLLVTATGTAPLGRTVEAGTYRVDSLPAGRQQLRIRRLGYLPFTASIDLAPGGGGVQDFSMVKLPFGLDPALVQTADGELRASLASFAERRALGRGAFIDRAGIDALNPRSATDLMRAVKSFRLQPARGGGVRLVSASADGGPCTIRFLVDGVPYAPVDGLNDFDPEHIGALEAYGPGEAPAPLDREAGSCGTVVVWLRR</sequence>
<dbReference type="InterPro" id="IPR008969">
    <property type="entry name" value="CarboxyPept-like_regulatory"/>
</dbReference>
<protein>
    <recommendedName>
        <fullName evidence="3">TonB-dependent receptor plug domain-containing protein</fullName>
    </recommendedName>
</protein>
<dbReference type="EMBL" id="CADCTX010000238">
    <property type="protein sequence ID" value="CAA9308312.1"/>
    <property type="molecule type" value="Genomic_DNA"/>
</dbReference>